<dbReference type="InterPro" id="IPR019019">
    <property type="entry name" value="H-type_lectin_domain"/>
</dbReference>
<dbReference type="Proteomes" id="UP001447188">
    <property type="component" value="Unassembled WGS sequence"/>
</dbReference>
<name>A0ABR3GKB9_9PEZI</name>
<dbReference type="Pfam" id="PF09458">
    <property type="entry name" value="H_lectin"/>
    <property type="match status" value="1"/>
</dbReference>
<keyword evidence="4" id="KW-1185">Reference proteome</keyword>
<reference evidence="3 4" key="1">
    <citation type="submission" date="2024-02" db="EMBL/GenBank/DDBJ databases">
        <title>Discinaceae phylogenomics.</title>
        <authorList>
            <person name="Dirks A.C."/>
            <person name="James T.Y."/>
        </authorList>
    </citation>
    <scope>NUCLEOTIDE SEQUENCE [LARGE SCALE GENOMIC DNA]</scope>
    <source>
        <strain evidence="3 4">ACD0624</strain>
    </source>
</reference>
<dbReference type="InterPro" id="IPR037221">
    <property type="entry name" value="H-type_lectin_dom_sf"/>
</dbReference>
<organism evidence="3 4">
    <name type="scientific">Discina gigas</name>
    <dbReference type="NCBI Taxonomy" id="1032678"/>
    <lineage>
        <taxon>Eukaryota</taxon>
        <taxon>Fungi</taxon>
        <taxon>Dikarya</taxon>
        <taxon>Ascomycota</taxon>
        <taxon>Pezizomycotina</taxon>
        <taxon>Pezizomycetes</taxon>
        <taxon>Pezizales</taxon>
        <taxon>Discinaceae</taxon>
        <taxon>Discina</taxon>
    </lineage>
</organism>
<accession>A0ABR3GKB9</accession>
<evidence type="ECO:0000313" key="4">
    <source>
        <dbReference type="Proteomes" id="UP001447188"/>
    </source>
</evidence>
<sequence length="416" mass="44326">MSHRSAQPPVSQAPPYARPPYSPPQYLLSSTGLSRDEFLAQYEAFIHSLQHIEVAPELVFERLVGNLKDEFNMALTRANAQHATVEEAWRREKSSLQADLDRATAPAEQVAKPSVPHAVPAAIPPGLARSDEMYLQFWFSSSIPGAHSSSVFGAQPSPAFGGPFGGGFGNPNPPARASSLNLFGALAKTSSTRVHMAATTTPIPYGLGSSWPGMEHVRSSAAYGCYDTRMDARITATSLWTSFNHIVRFRTPFTTPPAVMVWLTGLSAASGASVSVQVTANNITETGFALQVTSGSLRSVGVAWAVWPETPRYGQTKLGVGSVITEAPGSARVPKFTEFGEIGGEGEPVLVAVCAVDVVLGGGVWMDVEMTGCPQADWSPQRRLFGPSGPSQLSWRMSAGPVGAKVYSARVAYAFR</sequence>
<comment type="caution">
    <text evidence="3">The sequence shown here is derived from an EMBL/GenBank/DDBJ whole genome shotgun (WGS) entry which is preliminary data.</text>
</comment>
<evidence type="ECO:0000259" key="2">
    <source>
        <dbReference type="Pfam" id="PF09458"/>
    </source>
</evidence>
<gene>
    <name evidence="3" type="ORF">Q9L58_004629</name>
</gene>
<dbReference type="EMBL" id="JBBBZM010000051">
    <property type="protein sequence ID" value="KAL0636379.1"/>
    <property type="molecule type" value="Genomic_DNA"/>
</dbReference>
<protein>
    <recommendedName>
        <fullName evidence="2">H-type lectin domain-containing protein</fullName>
    </recommendedName>
</protein>
<feature type="compositionally biased region" description="Polar residues" evidence="1">
    <location>
        <begin position="1"/>
        <end position="10"/>
    </location>
</feature>
<evidence type="ECO:0000256" key="1">
    <source>
        <dbReference type="SAM" id="MobiDB-lite"/>
    </source>
</evidence>
<proteinExistence type="predicted"/>
<evidence type="ECO:0000313" key="3">
    <source>
        <dbReference type="EMBL" id="KAL0636379.1"/>
    </source>
</evidence>
<dbReference type="SUPFAM" id="SSF141086">
    <property type="entry name" value="Agglutinin HPA-like"/>
    <property type="match status" value="1"/>
</dbReference>
<dbReference type="Gene3D" id="2.60.40.2080">
    <property type="match status" value="1"/>
</dbReference>
<feature type="domain" description="H-type lectin" evidence="2">
    <location>
        <begin position="247"/>
        <end position="304"/>
    </location>
</feature>
<feature type="region of interest" description="Disordered" evidence="1">
    <location>
        <begin position="1"/>
        <end position="23"/>
    </location>
</feature>